<dbReference type="Pfam" id="PF12706">
    <property type="entry name" value="Lactamase_B_2"/>
    <property type="match status" value="1"/>
</dbReference>
<dbReference type="InterPro" id="IPR050114">
    <property type="entry name" value="UPF0173_UPF0282_UlaG_hydrolase"/>
</dbReference>
<dbReference type="PANTHER" id="PTHR43546">
    <property type="entry name" value="UPF0173 METAL-DEPENDENT HYDROLASE MJ1163-RELATED"/>
    <property type="match status" value="1"/>
</dbReference>
<keyword evidence="4" id="KW-1185">Reference proteome</keyword>
<dbReference type="Pfam" id="PF18456">
    <property type="entry name" value="CmlA_N"/>
    <property type="match status" value="1"/>
</dbReference>
<evidence type="ECO:0000313" key="3">
    <source>
        <dbReference type="EMBL" id="MBD2607821.1"/>
    </source>
</evidence>
<name>A0ABR8GXU4_9CYAN</name>
<feature type="domain" description="Metallo-beta-lactamase" evidence="1">
    <location>
        <begin position="269"/>
        <end position="424"/>
    </location>
</feature>
<comment type="caution">
    <text evidence="3">The sequence shown here is derived from an EMBL/GenBank/DDBJ whole genome shotgun (WGS) entry which is preliminary data.</text>
</comment>
<dbReference type="InterPro" id="IPR001279">
    <property type="entry name" value="Metallo-B-lactamas"/>
</dbReference>
<dbReference type="InterPro" id="IPR036866">
    <property type="entry name" value="RibonucZ/Hydroxyglut_hydro"/>
</dbReference>
<gene>
    <name evidence="3" type="ORF">H6G81_25710</name>
</gene>
<evidence type="ECO:0000259" key="2">
    <source>
        <dbReference type="Pfam" id="PF18456"/>
    </source>
</evidence>
<dbReference type="RefSeq" id="WP_038296371.1">
    <property type="nucleotide sequence ID" value="NZ_JACJTA010000074.1"/>
</dbReference>
<protein>
    <submittedName>
        <fullName evidence="3">MBL fold metallo-hydrolase</fullName>
    </submittedName>
</protein>
<dbReference type="PANTHER" id="PTHR43546:SF3">
    <property type="entry name" value="UPF0173 METAL-DEPENDENT HYDROLASE MJ1163"/>
    <property type="match status" value="1"/>
</dbReference>
<evidence type="ECO:0000259" key="1">
    <source>
        <dbReference type="Pfam" id="PF12706"/>
    </source>
</evidence>
<sequence>MSGDKLYLKQNVVLEPLVNQWHAWSYLLAPSTAAMYIANSHLKIMQSFVSAPKVHISALKSPKMMAGPFVNHDESAVGDIKNLIEHFMQDQAYMLELAEAIKTLNQCLETEASGFSLEGMYSQIPQPLQGFVELNYDLNNHPAIRFMEGLLYHSIYGNEVAQSVAMYVVDQDQRSFIFSTPRLKQADNLHLQIPFKDKILDQLAKMKYVPGDVQEIKEKLNIDAQDEGLFSSFFTQDAPHKQPIQYDQDGVRIRYFGHACLLIESKDVNILCDPLISYDYPSASDRYTYADLPAIIDYIVITHHHHDHCVIETLLQLRHRVKTVIVPKNNGGSLADPGMKLVLQSIGFKEVREIDEMEQIEIPGGSITGLPFLGEHGDLNIRSKIAYLITLLGRSVMVSADSRICDPHICKNIHHSVNKIDALFLGLQSDGAPLSWAYGSLLCKPLSRKIDHDRQVGGANFDIAKSMVEQLQPKSVYVYAMGYEPWLSYMMVPDYEGPMAESNKLIDECNSQGIFAEQLFGYKEILMDTIA</sequence>
<accession>A0ABR8GXU4</accession>
<feature type="domain" description="Diiron non-heme beta-hydroxylase N-terminal" evidence="2">
    <location>
        <begin position="7"/>
        <end position="236"/>
    </location>
</feature>
<evidence type="ECO:0000313" key="4">
    <source>
        <dbReference type="Proteomes" id="UP000660380"/>
    </source>
</evidence>
<dbReference type="EMBL" id="JACJTA010000074">
    <property type="protein sequence ID" value="MBD2607821.1"/>
    <property type="molecule type" value="Genomic_DNA"/>
</dbReference>
<proteinExistence type="predicted"/>
<dbReference type="InterPro" id="IPR041141">
    <property type="entry name" value="CmlA_N"/>
</dbReference>
<dbReference type="Gene3D" id="3.60.15.10">
    <property type="entry name" value="Ribonuclease Z/Hydroxyacylglutathione hydrolase-like"/>
    <property type="match status" value="1"/>
</dbReference>
<dbReference type="SUPFAM" id="SSF56281">
    <property type="entry name" value="Metallo-hydrolase/oxidoreductase"/>
    <property type="match status" value="1"/>
</dbReference>
<organism evidence="3 4">
    <name type="scientific">Scytonema hofmannii FACHB-248</name>
    <dbReference type="NCBI Taxonomy" id="1842502"/>
    <lineage>
        <taxon>Bacteria</taxon>
        <taxon>Bacillati</taxon>
        <taxon>Cyanobacteriota</taxon>
        <taxon>Cyanophyceae</taxon>
        <taxon>Nostocales</taxon>
        <taxon>Scytonemataceae</taxon>
        <taxon>Scytonema</taxon>
    </lineage>
</organism>
<dbReference type="Proteomes" id="UP000660380">
    <property type="component" value="Unassembled WGS sequence"/>
</dbReference>
<reference evidence="3 4" key="1">
    <citation type="journal article" date="2020" name="ISME J.">
        <title>Comparative genomics reveals insights into cyanobacterial evolution and habitat adaptation.</title>
        <authorList>
            <person name="Chen M.Y."/>
            <person name="Teng W.K."/>
            <person name="Zhao L."/>
            <person name="Hu C.X."/>
            <person name="Zhou Y.K."/>
            <person name="Han B.P."/>
            <person name="Song L.R."/>
            <person name="Shu W.S."/>
        </authorList>
    </citation>
    <scope>NUCLEOTIDE SEQUENCE [LARGE SCALE GENOMIC DNA]</scope>
    <source>
        <strain evidence="3 4">FACHB-248</strain>
    </source>
</reference>